<dbReference type="Proteomes" id="UP000315017">
    <property type="component" value="Chromosome"/>
</dbReference>
<dbReference type="PANTHER" id="PTHR43752:SF2">
    <property type="entry name" value="BNR_ASP-BOX REPEAT FAMILY PROTEIN"/>
    <property type="match status" value="1"/>
</dbReference>
<feature type="signal peptide" evidence="1">
    <location>
        <begin position="1"/>
        <end position="25"/>
    </location>
</feature>
<sequence precursor="true">MTYNINQAIHVVLFSSLLLITAALGEDVPNPDVALDPATVIVNPWKNHIPQTKRQGVAGIERTAKGRLWVVYGRDVESTRNYQVLKKSDDDGQSWSDFKLMVLPQKNVRAMSPAIWIDPQQRLWLFWGQSFGLQDNRFGIFAIVTDEPDAENPKWSAPRRLGDGIMLNKPTVLKNGDWLLTSSIWKADDSIRVYASTDQGATFALRGSANVPDPATRGPDEPMIVERKDGTLWMMVRMQGLAETISRDGGKTWTPVERIAIKHCTSRFFLRRLQTGALLLVKHGPLDERAGREKLMAFLSDDDGKSWQGGLLLDEREHVTYPDGVQARDGTIYVVYDHNRTPDGEVLFAVFTEEDVRAGKVVSDKVRLRTLIDRLPQTNQPANQEANR</sequence>
<protein>
    <submittedName>
        <fullName evidence="3">BNR/Asp-box repeat protein</fullName>
    </submittedName>
</protein>
<dbReference type="CDD" id="cd15482">
    <property type="entry name" value="Sialidase_non-viral"/>
    <property type="match status" value="1"/>
</dbReference>
<feature type="chain" id="PRO_5022127429" evidence="1">
    <location>
        <begin position="26"/>
        <end position="388"/>
    </location>
</feature>
<reference evidence="3 4" key="1">
    <citation type="submission" date="2019-02" db="EMBL/GenBank/DDBJ databases">
        <title>Deep-cultivation of Planctomycetes and their phenomic and genomic characterization uncovers novel biology.</title>
        <authorList>
            <person name="Wiegand S."/>
            <person name="Jogler M."/>
            <person name="Boedeker C."/>
            <person name="Pinto D."/>
            <person name="Vollmers J."/>
            <person name="Rivas-Marin E."/>
            <person name="Kohn T."/>
            <person name="Peeters S.H."/>
            <person name="Heuer A."/>
            <person name="Rast P."/>
            <person name="Oberbeckmann S."/>
            <person name="Bunk B."/>
            <person name="Jeske O."/>
            <person name="Meyerdierks A."/>
            <person name="Storesund J.E."/>
            <person name="Kallscheuer N."/>
            <person name="Luecker S."/>
            <person name="Lage O.M."/>
            <person name="Pohl T."/>
            <person name="Merkel B.J."/>
            <person name="Hornburger P."/>
            <person name="Mueller R.-W."/>
            <person name="Bruemmer F."/>
            <person name="Labrenz M."/>
            <person name="Spormann A.M."/>
            <person name="Op den Camp H."/>
            <person name="Overmann J."/>
            <person name="Amann R."/>
            <person name="Jetten M.S.M."/>
            <person name="Mascher T."/>
            <person name="Medema M.H."/>
            <person name="Devos D.P."/>
            <person name="Kaster A.-K."/>
            <person name="Ovreas L."/>
            <person name="Rohde M."/>
            <person name="Galperin M.Y."/>
            <person name="Jogler C."/>
        </authorList>
    </citation>
    <scope>NUCLEOTIDE SEQUENCE [LARGE SCALE GENOMIC DNA]</scope>
    <source>
        <strain evidence="3 4">ETA_A8</strain>
    </source>
</reference>
<evidence type="ECO:0000256" key="1">
    <source>
        <dbReference type="SAM" id="SignalP"/>
    </source>
</evidence>
<organism evidence="3 4">
    <name type="scientific">Anatilimnocola aggregata</name>
    <dbReference type="NCBI Taxonomy" id="2528021"/>
    <lineage>
        <taxon>Bacteria</taxon>
        <taxon>Pseudomonadati</taxon>
        <taxon>Planctomycetota</taxon>
        <taxon>Planctomycetia</taxon>
        <taxon>Pirellulales</taxon>
        <taxon>Pirellulaceae</taxon>
        <taxon>Anatilimnocola</taxon>
    </lineage>
</organism>
<evidence type="ECO:0000313" key="4">
    <source>
        <dbReference type="Proteomes" id="UP000315017"/>
    </source>
</evidence>
<dbReference type="PANTHER" id="PTHR43752">
    <property type="entry name" value="BNR/ASP-BOX REPEAT FAMILY PROTEIN"/>
    <property type="match status" value="1"/>
</dbReference>
<evidence type="ECO:0000313" key="3">
    <source>
        <dbReference type="EMBL" id="QDU26763.1"/>
    </source>
</evidence>
<dbReference type="OrthoDB" id="41724at2"/>
<dbReference type="RefSeq" id="WP_145087590.1">
    <property type="nucleotide sequence ID" value="NZ_CP036274.1"/>
</dbReference>
<dbReference type="Pfam" id="PF13088">
    <property type="entry name" value="BNR_2"/>
    <property type="match status" value="1"/>
</dbReference>
<evidence type="ECO:0000259" key="2">
    <source>
        <dbReference type="Pfam" id="PF13088"/>
    </source>
</evidence>
<dbReference type="SUPFAM" id="SSF50939">
    <property type="entry name" value="Sialidases"/>
    <property type="match status" value="1"/>
</dbReference>
<dbReference type="KEGG" id="aagg:ETAA8_18440"/>
<dbReference type="AlphaFoldDB" id="A0A517Y960"/>
<accession>A0A517Y960</accession>
<dbReference type="InterPro" id="IPR036278">
    <property type="entry name" value="Sialidase_sf"/>
</dbReference>
<keyword evidence="4" id="KW-1185">Reference proteome</keyword>
<dbReference type="InterPro" id="IPR011040">
    <property type="entry name" value="Sialidase"/>
</dbReference>
<feature type="domain" description="Sialidase" evidence="2">
    <location>
        <begin position="88"/>
        <end position="334"/>
    </location>
</feature>
<proteinExistence type="predicted"/>
<keyword evidence="1" id="KW-0732">Signal</keyword>
<dbReference type="EMBL" id="CP036274">
    <property type="protein sequence ID" value="QDU26763.1"/>
    <property type="molecule type" value="Genomic_DNA"/>
</dbReference>
<gene>
    <name evidence="3" type="ORF">ETAA8_18440</name>
</gene>
<name>A0A517Y960_9BACT</name>
<dbReference type="Gene3D" id="2.120.10.10">
    <property type="match status" value="1"/>
</dbReference>